<evidence type="ECO:0000313" key="3">
    <source>
        <dbReference type="EMBL" id="GFQ86671.1"/>
    </source>
</evidence>
<dbReference type="EMBL" id="BMAO01033048">
    <property type="protein sequence ID" value="GFQ86671.1"/>
    <property type="molecule type" value="Genomic_DNA"/>
</dbReference>
<feature type="binding site" evidence="1">
    <location>
        <position position="23"/>
    </location>
    <ligand>
        <name>ATP</name>
        <dbReference type="ChEBI" id="CHEBI:30616"/>
    </ligand>
</feature>
<proteinExistence type="predicted"/>
<keyword evidence="1" id="KW-0067">ATP-binding</keyword>
<keyword evidence="4" id="KW-1185">Reference proteome</keyword>
<accession>A0A8X6KWG4</accession>
<dbReference type="GO" id="GO:0005524">
    <property type="term" value="F:ATP binding"/>
    <property type="evidence" value="ECO:0007669"/>
    <property type="project" value="UniProtKB-KW"/>
</dbReference>
<dbReference type="PANTHER" id="PTHR12450">
    <property type="entry name" value="DENTIN MATRIX PROTEIN 4 PROTEIN FAM20"/>
    <property type="match status" value="1"/>
</dbReference>
<dbReference type="PANTHER" id="PTHR12450:SF22">
    <property type="entry name" value="EXTRACELLULAR SERINE_THREONINE PROTEIN CG31145"/>
    <property type="match status" value="1"/>
</dbReference>
<feature type="binding site" evidence="2">
    <location>
        <position position="44"/>
    </location>
    <ligand>
        <name>Mn(2+)</name>
        <dbReference type="ChEBI" id="CHEBI:29035"/>
    </ligand>
</feature>
<feature type="binding site" evidence="1">
    <location>
        <position position="7"/>
    </location>
    <ligand>
        <name>ATP</name>
        <dbReference type="ChEBI" id="CHEBI:30616"/>
    </ligand>
</feature>
<dbReference type="GO" id="GO:0005794">
    <property type="term" value="C:Golgi apparatus"/>
    <property type="evidence" value="ECO:0007669"/>
    <property type="project" value="TreeGrafter"/>
</dbReference>
<keyword evidence="1" id="KW-0547">Nucleotide-binding</keyword>
<feature type="non-terminal residue" evidence="3">
    <location>
        <position position="120"/>
    </location>
</feature>
<sequence length="120" mass="14002">ENSAGTQLKLFITFSDGSKAILKPMRFDRNKETNPNHFYFSDFERHNSEIAAFHLDRPKTTRIPEKIERVKQLVENNHRLTKRMIAEELGIDTESVRLKLTEDLGKRKFCCRLVPLSINA</sequence>
<reference evidence="3" key="1">
    <citation type="submission" date="2020-07" db="EMBL/GenBank/DDBJ databases">
        <title>Multicomponent nature underlies the extraordinary mechanical properties of spider dragline silk.</title>
        <authorList>
            <person name="Kono N."/>
            <person name="Nakamura H."/>
            <person name="Mori M."/>
            <person name="Yoshida Y."/>
            <person name="Ohtoshi R."/>
            <person name="Malay A.D."/>
            <person name="Moran D.A.P."/>
            <person name="Tomita M."/>
            <person name="Numata K."/>
            <person name="Arakawa K."/>
        </authorList>
    </citation>
    <scope>NUCLEOTIDE SEQUENCE</scope>
</reference>
<name>A0A8X6KWG4_TRICU</name>
<evidence type="ECO:0000256" key="1">
    <source>
        <dbReference type="PIRSR" id="PIRSR624869-2"/>
    </source>
</evidence>
<dbReference type="OrthoDB" id="6433839at2759"/>
<keyword evidence="2" id="KW-0479">Metal-binding</keyword>
<dbReference type="InterPro" id="IPR024869">
    <property type="entry name" value="FAM20"/>
</dbReference>
<protein>
    <submittedName>
        <fullName evidence="3">Uncharacterized protein</fullName>
    </submittedName>
</protein>
<dbReference type="AlphaFoldDB" id="A0A8X6KWG4"/>
<comment type="cofactor">
    <cofactor evidence="2">
        <name>Mn(2+)</name>
        <dbReference type="ChEBI" id="CHEBI:29035"/>
    </cofactor>
</comment>
<comment type="caution">
    <text evidence="3">The sequence shown here is derived from an EMBL/GenBank/DDBJ whole genome shotgun (WGS) entry which is preliminary data.</text>
</comment>
<dbReference type="GO" id="GO:0046872">
    <property type="term" value="F:metal ion binding"/>
    <property type="evidence" value="ECO:0007669"/>
    <property type="project" value="UniProtKB-KW"/>
</dbReference>
<evidence type="ECO:0000256" key="2">
    <source>
        <dbReference type="PIRSR" id="PIRSR624869-3"/>
    </source>
</evidence>
<evidence type="ECO:0000313" key="4">
    <source>
        <dbReference type="Proteomes" id="UP000887116"/>
    </source>
</evidence>
<dbReference type="GO" id="GO:0016773">
    <property type="term" value="F:phosphotransferase activity, alcohol group as acceptor"/>
    <property type="evidence" value="ECO:0007669"/>
    <property type="project" value="TreeGrafter"/>
</dbReference>
<keyword evidence="2" id="KW-0464">Manganese</keyword>
<feature type="binding site" evidence="1">
    <location>
        <position position="44"/>
    </location>
    <ligand>
        <name>ATP</name>
        <dbReference type="ChEBI" id="CHEBI:30616"/>
    </ligand>
</feature>
<gene>
    <name evidence="3" type="primary">CG31145_7</name>
    <name evidence="3" type="ORF">TNCT_398212</name>
</gene>
<dbReference type="Proteomes" id="UP000887116">
    <property type="component" value="Unassembled WGS sequence"/>
</dbReference>
<organism evidence="3 4">
    <name type="scientific">Trichonephila clavata</name>
    <name type="common">Joro spider</name>
    <name type="synonym">Nephila clavata</name>
    <dbReference type="NCBI Taxonomy" id="2740835"/>
    <lineage>
        <taxon>Eukaryota</taxon>
        <taxon>Metazoa</taxon>
        <taxon>Ecdysozoa</taxon>
        <taxon>Arthropoda</taxon>
        <taxon>Chelicerata</taxon>
        <taxon>Arachnida</taxon>
        <taxon>Araneae</taxon>
        <taxon>Araneomorphae</taxon>
        <taxon>Entelegynae</taxon>
        <taxon>Araneoidea</taxon>
        <taxon>Nephilidae</taxon>
        <taxon>Trichonephila</taxon>
    </lineage>
</organism>